<accession>A0A433QCR9</accession>
<organism evidence="2 3">
    <name type="scientific">Jimgerdemannia flammicorona</name>
    <dbReference type="NCBI Taxonomy" id="994334"/>
    <lineage>
        <taxon>Eukaryota</taxon>
        <taxon>Fungi</taxon>
        <taxon>Fungi incertae sedis</taxon>
        <taxon>Mucoromycota</taxon>
        <taxon>Mucoromycotina</taxon>
        <taxon>Endogonomycetes</taxon>
        <taxon>Endogonales</taxon>
        <taxon>Endogonaceae</taxon>
        <taxon>Jimgerdemannia</taxon>
    </lineage>
</organism>
<comment type="caution">
    <text evidence="2">The sequence shown here is derived from an EMBL/GenBank/DDBJ whole genome shotgun (WGS) entry which is preliminary data.</text>
</comment>
<evidence type="ECO:0000313" key="2">
    <source>
        <dbReference type="EMBL" id="RUS27567.1"/>
    </source>
</evidence>
<sequence>MPNPTLAKRTMSAVTIADYGPDAVLQLNPHFPKPHLRKDTEIIVNVKACAISAIDAQISGVVIEIGDKVDKFKVGDQVVGLAPMSTGGGYAEYIVLDWYHL</sequence>
<reference evidence="2 3" key="1">
    <citation type="journal article" date="2018" name="New Phytol.">
        <title>Phylogenomics of Endogonaceae and evolution of mycorrhizas within Mucoromycota.</title>
        <authorList>
            <person name="Chang Y."/>
            <person name="Desiro A."/>
            <person name="Na H."/>
            <person name="Sandor L."/>
            <person name="Lipzen A."/>
            <person name="Clum A."/>
            <person name="Barry K."/>
            <person name="Grigoriev I.V."/>
            <person name="Martin F.M."/>
            <person name="Stajich J.E."/>
            <person name="Smith M.E."/>
            <person name="Bonito G."/>
            <person name="Spatafora J.W."/>
        </authorList>
    </citation>
    <scope>NUCLEOTIDE SEQUENCE [LARGE SCALE GENOMIC DNA]</scope>
    <source>
        <strain evidence="2 3">AD002</strain>
    </source>
</reference>
<dbReference type="InterPro" id="IPR011032">
    <property type="entry name" value="GroES-like_sf"/>
</dbReference>
<gene>
    <name evidence="2" type="ORF">BC938DRAFT_483050</name>
</gene>
<name>A0A433QCR9_9FUNG</name>
<dbReference type="Pfam" id="PF08240">
    <property type="entry name" value="ADH_N"/>
    <property type="match status" value="1"/>
</dbReference>
<dbReference type="PANTHER" id="PTHR11695:SF294">
    <property type="entry name" value="RETICULON-4-INTERACTING PROTEIN 1, MITOCHONDRIAL"/>
    <property type="match status" value="1"/>
</dbReference>
<dbReference type="InterPro" id="IPR050700">
    <property type="entry name" value="YIM1/Zinc_Alcohol_DH_Fams"/>
</dbReference>
<protein>
    <submittedName>
        <fullName evidence="2">Chaperonin 10-like protein</fullName>
    </submittedName>
</protein>
<feature type="domain" description="Alcohol dehydrogenase-like N-terminal" evidence="1">
    <location>
        <begin position="58"/>
        <end position="99"/>
    </location>
</feature>
<dbReference type="PANTHER" id="PTHR11695">
    <property type="entry name" value="ALCOHOL DEHYDROGENASE RELATED"/>
    <property type="match status" value="1"/>
</dbReference>
<evidence type="ECO:0000313" key="3">
    <source>
        <dbReference type="Proteomes" id="UP000274822"/>
    </source>
</evidence>
<dbReference type="EMBL" id="RBNJ01008157">
    <property type="protein sequence ID" value="RUS27567.1"/>
    <property type="molecule type" value="Genomic_DNA"/>
</dbReference>
<dbReference type="SUPFAM" id="SSF50129">
    <property type="entry name" value="GroES-like"/>
    <property type="match status" value="1"/>
</dbReference>
<evidence type="ECO:0000259" key="1">
    <source>
        <dbReference type="Pfam" id="PF08240"/>
    </source>
</evidence>
<dbReference type="Proteomes" id="UP000274822">
    <property type="component" value="Unassembled WGS sequence"/>
</dbReference>
<dbReference type="InterPro" id="IPR013154">
    <property type="entry name" value="ADH-like_N"/>
</dbReference>
<proteinExistence type="predicted"/>
<dbReference type="AlphaFoldDB" id="A0A433QCR9"/>
<feature type="non-terminal residue" evidence="2">
    <location>
        <position position="101"/>
    </location>
</feature>
<keyword evidence="3" id="KW-1185">Reference proteome</keyword>
<dbReference type="Gene3D" id="3.90.180.10">
    <property type="entry name" value="Medium-chain alcohol dehydrogenases, catalytic domain"/>
    <property type="match status" value="2"/>
</dbReference>